<feature type="region of interest" description="Disordered" evidence="1">
    <location>
        <begin position="259"/>
        <end position="322"/>
    </location>
</feature>
<dbReference type="Proteomes" id="UP000469890">
    <property type="component" value="Unassembled WGS sequence"/>
</dbReference>
<protein>
    <submittedName>
        <fullName evidence="2">Uncharacterized protein</fullName>
    </submittedName>
</protein>
<organism evidence="2 3">
    <name type="scientific">Mucor circinelloides f. lusitanicus</name>
    <name type="common">Mucor racemosus var. lusitanicus</name>
    <dbReference type="NCBI Taxonomy" id="29924"/>
    <lineage>
        <taxon>Eukaryota</taxon>
        <taxon>Fungi</taxon>
        <taxon>Fungi incertae sedis</taxon>
        <taxon>Mucoromycota</taxon>
        <taxon>Mucoromycotina</taxon>
        <taxon>Mucoromycetes</taxon>
        <taxon>Mucorales</taxon>
        <taxon>Mucorineae</taxon>
        <taxon>Mucoraceae</taxon>
        <taxon>Mucor</taxon>
    </lineage>
</organism>
<feature type="compositionally biased region" description="Low complexity" evidence="1">
    <location>
        <begin position="59"/>
        <end position="68"/>
    </location>
</feature>
<sequence>MEDPLSTRRHTLPSNLFADPAIVRFIEKSPSSSSSSVFLSHLPQEQQQQQQQDDDDDSIISSSIASSSFMQHQKPSPPQPTASTSLDHLWSKQEKYDSLELRLFALEESERRFEHRLQVLEKNKNTVLQPMKPDQHGQEIMQQQKHDSAKHPHDVDDSNYMNLYHSLLEKYNQLQIETREKEAYYQQRIKQLTEKQQQEQEQPRQAQTTKHAPTAEKSMEQPTEKEAYREEDGYLIFDTTSMNGEITHCRVKIPSSQTCHYHHKQDPSTTFASPPATRVGSPQYHSPLPSSQHYYHHHHHITSPKKGLNPNAPEWRKSSYHH</sequence>
<feature type="compositionally biased region" description="Basic residues" evidence="1">
    <location>
        <begin position="294"/>
        <end position="303"/>
    </location>
</feature>
<dbReference type="EMBL" id="JAAECE010000003">
    <property type="protein sequence ID" value="KAF1804043.1"/>
    <property type="molecule type" value="Genomic_DNA"/>
</dbReference>
<comment type="caution">
    <text evidence="2">The sequence shown here is derived from an EMBL/GenBank/DDBJ whole genome shotgun (WGS) entry which is preliminary data.</text>
</comment>
<evidence type="ECO:0000313" key="3">
    <source>
        <dbReference type="Proteomes" id="UP000469890"/>
    </source>
</evidence>
<dbReference type="AlphaFoldDB" id="A0A8H4BM91"/>
<feature type="compositionally biased region" description="Basic and acidic residues" evidence="1">
    <location>
        <begin position="213"/>
        <end position="230"/>
    </location>
</feature>
<name>A0A8H4BM91_MUCCL</name>
<accession>A0A8H4BM91</accession>
<gene>
    <name evidence="2" type="ORF">FB192DRAFT_1341627</name>
</gene>
<proteinExistence type="predicted"/>
<evidence type="ECO:0000313" key="2">
    <source>
        <dbReference type="EMBL" id="KAF1804043.1"/>
    </source>
</evidence>
<feature type="region of interest" description="Disordered" evidence="1">
    <location>
        <begin position="32"/>
        <end position="85"/>
    </location>
</feature>
<feature type="region of interest" description="Disordered" evidence="1">
    <location>
        <begin position="194"/>
        <end position="230"/>
    </location>
</feature>
<evidence type="ECO:0000256" key="1">
    <source>
        <dbReference type="SAM" id="MobiDB-lite"/>
    </source>
</evidence>
<reference evidence="2 3" key="1">
    <citation type="submission" date="2019-09" db="EMBL/GenBank/DDBJ databases">
        <authorList>
            <consortium name="DOE Joint Genome Institute"/>
            <person name="Mondo S.J."/>
            <person name="Navarro-Mendoza M.I."/>
            <person name="Perez-Arques C."/>
            <person name="Panchal S."/>
            <person name="Nicolas F.E."/>
            <person name="Ganguly P."/>
            <person name="Pangilinan J."/>
            <person name="Grigoriev I."/>
            <person name="Heitman J."/>
            <person name="Sanya K."/>
            <person name="Garre V."/>
        </authorList>
    </citation>
    <scope>NUCLEOTIDE SEQUENCE [LARGE SCALE GENOMIC DNA]</scope>
    <source>
        <strain evidence="2 3">MU402</strain>
    </source>
</reference>